<sequence>MATAKILCHDDYAVGWICALPVEMAAAKLMLDKIHDPLPHPRADQNNYILGNIGEHNIVIASLPSGAYGTVSAATVAMQVLSSFPSIRFGLMVGIGGGVPSNEADIRLGDIVVSRPTDTSGGVLSDGHFQRTGMLNRPPKALLTALSTLQAHHLTEDSRVPEFTSSAQAKATGRKAATFTRPTQIDRLYQAEYDHGDCATCINCDQSKLCIRSSRGHNDPEIYYGLIASANQVVKDGRRRDQLAQELGVYCVEMEAAGLMNDFPCLVIRGICDYSDSHKNKEWQGYAAIVAAAYAKELLSVVPIDQIDNTPTARDTLAEYGKRQEMKTVKISAPNEAHTALAFNNGGGAQTNNINGGSGQQINNNAHVGTQNFHSVTFKHKEDFSFRGPVGVHLGQVRSITSELFIGRDNELDEIGKALHPDPNAQKQRRLVLGGMGGIGKTQLAIAYAESGRGSYTSGFWLNAVSEASLKDTSIIFEVEDLGVLEDKEIVRRVHQWLSTPKNTRWLLIFDNYDDPDHFRIDNYYPPASHGAILVTSRRPDDVSGSTLHIKPFQNIEHSLTILQNRSKRDNVQSDPHAKRLAEQLAGLPLALATAGTYLYHSKFTFERYLHEYKRRWNINPRSPVKLNEYEERTLYTTWDISYSRLENQDPEAAKMLKLLAYFDNQTLWYELFHTGLTDSAPEWLSEVITDNVNFDGVMGVLVGYYFLDVHQTSDSWSMHNCVHDWTLAALNKDIDATYYWYAFDCVSASINYNDRNDFLKLSYSPLAAHATRLVQQRLYQNDVIFSLTPRRLGQALLIADLLRYQVLLPAAEQMYQWALAGKEKALGPDHTSTLGTVHNLGNLYRDQGKLDQAEQMYQRALAGKEKALGPDHTSTLQTVHNLGVLYQDQGKLDQAEQMYQRALAGKEKALGPDHTSTLQTVNNLGVLYQDQGKLDQAEQMYQRALAGNEKALGPDHTSTLQTVHNLGVLYQDQGKLDQAEQMYQRALAGNEKALGPDHTSTLQTVHNLGVLYQDQGKLDQAEQMYQRALAGNEKALGPDHTSTLQTITCLGILYWDQGKLDQAKQIHQRAGLRKVKRNIATCSFN</sequence>
<reference evidence="3" key="1">
    <citation type="journal article" date="2023" name="IMA Fungus">
        <title>Comparative genomic study of the Penicillium genus elucidates a diverse pangenome and 15 lateral gene transfer events.</title>
        <authorList>
            <person name="Petersen C."/>
            <person name="Sorensen T."/>
            <person name="Nielsen M.R."/>
            <person name="Sondergaard T.E."/>
            <person name="Sorensen J.L."/>
            <person name="Fitzpatrick D.A."/>
            <person name="Frisvad J.C."/>
            <person name="Nielsen K.L."/>
        </authorList>
    </citation>
    <scope>NUCLEOTIDE SEQUENCE</scope>
    <source>
        <strain evidence="3">IBT 17514</strain>
    </source>
</reference>
<dbReference type="GO" id="GO:0043531">
    <property type="term" value="F:ADP binding"/>
    <property type="evidence" value="ECO:0007669"/>
    <property type="project" value="InterPro"/>
</dbReference>
<keyword evidence="1" id="KW-0802">TPR repeat</keyword>
<gene>
    <name evidence="3" type="ORF">N7493_004176</name>
</gene>
<dbReference type="SUPFAM" id="SSF48452">
    <property type="entry name" value="TPR-like"/>
    <property type="match status" value="3"/>
</dbReference>
<reference evidence="3" key="2">
    <citation type="submission" date="2023-01" db="EMBL/GenBank/DDBJ databases">
        <authorList>
            <person name="Petersen C."/>
        </authorList>
    </citation>
    <scope>NUCLEOTIDE SEQUENCE</scope>
    <source>
        <strain evidence="3">IBT 17514</strain>
    </source>
</reference>
<dbReference type="InterPro" id="IPR053137">
    <property type="entry name" value="NLR-like"/>
</dbReference>
<accession>A0AAD6MYA9</accession>
<dbReference type="PANTHER" id="PTHR46082">
    <property type="entry name" value="ATP/GTP-BINDING PROTEIN-RELATED"/>
    <property type="match status" value="1"/>
</dbReference>
<protein>
    <recommendedName>
        <fullName evidence="2">Nucleoside phosphorylase domain-containing protein</fullName>
    </recommendedName>
</protein>
<dbReference type="InterPro" id="IPR011990">
    <property type="entry name" value="TPR-like_helical_dom_sf"/>
</dbReference>
<feature type="repeat" description="TPR" evidence="1">
    <location>
        <begin position="1003"/>
        <end position="1036"/>
    </location>
</feature>
<dbReference type="Gene3D" id="3.40.50.1580">
    <property type="entry name" value="Nucleoside phosphorylase domain"/>
    <property type="match status" value="1"/>
</dbReference>
<dbReference type="GO" id="GO:0003824">
    <property type="term" value="F:catalytic activity"/>
    <property type="evidence" value="ECO:0007669"/>
    <property type="project" value="InterPro"/>
</dbReference>
<keyword evidence="4" id="KW-1185">Reference proteome</keyword>
<evidence type="ECO:0000256" key="1">
    <source>
        <dbReference type="PROSITE-ProRule" id="PRU00339"/>
    </source>
</evidence>
<dbReference type="PANTHER" id="PTHR46082:SF6">
    <property type="entry name" value="AAA+ ATPASE DOMAIN-CONTAINING PROTEIN-RELATED"/>
    <property type="match status" value="1"/>
</dbReference>
<dbReference type="EMBL" id="JAQJAN010000004">
    <property type="protein sequence ID" value="KAJ5732695.1"/>
    <property type="molecule type" value="Genomic_DNA"/>
</dbReference>
<name>A0AAD6MYA9_9EURO</name>
<dbReference type="PRINTS" id="PR00381">
    <property type="entry name" value="KINESINLIGHT"/>
</dbReference>
<dbReference type="Gene3D" id="1.10.8.430">
    <property type="entry name" value="Helical domain of apoptotic protease-activating factors"/>
    <property type="match status" value="1"/>
</dbReference>
<dbReference type="InterPro" id="IPR027417">
    <property type="entry name" value="P-loop_NTPase"/>
</dbReference>
<dbReference type="Gene3D" id="1.25.40.10">
    <property type="entry name" value="Tetratricopeptide repeat domain"/>
    <property type="match status" value="2"/>
</dbReference>
<comment type="caution">
    <text evidence="3">The sequence shown here is derived from an EMBL/GenBank/DDBJ whole genome shotgun (WGS) entry which is preliminary data.</text>
</comment>
<dbReference type="Proteomes" id="UP001215712">
    <property type="component" value="Unassembled WGS sequence"/>
</dbReference>
<dbReference type="Pfam" id="PF01048">
    <property type="entry name" value="PNP_UDP_1"/>
    <property type="match status" value="1"/>
</dbReference>
<feature type="repeat" description="TPR" evidence="1">
    <location>
        <begin position="877"/>
        <end position="910"/>
    </location>
</feature>
<dbReference type="InterPro" id="IPR042197">
    <property type="entry name" value="Apaf_helical"/>
</dbReference>
<dbReference type="SUPFAM" id="SSF52540">
    <property type="entry name" value="P-loop containing nucleoside triphosphate hydrolases"/>
    <property type="match status" value="1"/>
</dbReference>
<dbReference type="SMART" id="SM00028">
    <property type="entry name" value="TPR"/>
    <property type="match status" value="6"/>
</dbReference>
<feature type="repeat" description="TPR" evidence="1">
    <location>
        <begin position="835"/>
        <end position="868"/>
    </location>
</feature>
<dbReference type="Pfam" id="PF13424">
    <property type="entry name" value="TPR_12"/>
    <property type="match status" value="3"/>
</dbReference>
<dbReference type="InterPro" id="IPR000845">
    <property type="entry name" value="Nucleoside_phosphorylase_d"/>
</dbReference>
<feature type="domain" description="Nucleoside phosphorylase" evidence="2">
    <location>
        <begin position="15"/>
        <end position="283"/>
    </location>
</feature>
<evidence type="ECO:0000313" key="4">
    <source>
        <dbReference type="Proteomes" id="UP001215712"/>
    </source>
</evidence>
<organism evidence="3 4">
    <name type="scientific">Penicillium malachiteum</name>
    <dbReference type="NCBI Taxonomy" id="1324776"/>
    <lineage>
        <taxon>Eukaryota</taxon>
        <taxon>Fungi</taxon>
        <taxon>Dikarya</taxon>
        <taxon>Ascomycota</taxon>
        <taxon>Pezizomycotina</taxon>
        <taxon>Eurotiomycetes</taxon>
        <taxon>Eurotiomycetidae</taxon>
        <taxon>Eurotiales</taxon>
        <taxon>Aspergillaceae</taxon>
        <taxon>Penicillium</taxon>
    </lineage>
</organism>
<feature type="repeat" description="TPR" evidence="1">
    <location>
        <begin position="961"/>
        <end position="994"/>
    </location>
</feature>
<evidence type="ECO:0000313" key="3">
    <source>
        <dbReference type="EMBL" id="KAJ5732695.1"/>
    </source>
</evidence>
<dbReference type="PROSITE" id="PS50005">
    <property type="entry name" value="TPR"/>
    <property type="match status" value="5"/>
</dbReference>
<dbReference type="InterPro" id="IPR035994">
    <property type="entry name" value="Nucleoside_phosphorylase_sf"/>
</dbReference>
<proteinExistence type="predicted"/>
<feature type="repeat" description="TPR" evidence="1">
    <location>
        <begin position="919"/>
        <end position="952"/>
    </location>
</feature>
<dbReference type="Gene3D" id="3.40.50.300">
    <property type="entry name" value="P-loop containing nucleotide triphosphate hydrolases"/>
    <property type="match status" value="1"/>
</dbReference>
<dbReference type="AlphaFoldDB" id="A0AAD6MYA9"/>
<evidence type="ECO:0000259" key="2">
    <source>
        <dbReference type="Pfam" id="PF01048"/>
    </source>
</evidence>
<dbReference type="InterPro" id="IPR019734">
    <property type="entry name" value="TPR_rpt"/>
</dbReference>
<dbReference type="GO" id="GO:0009116">
    <property type="term" value="P:nucleoside metabolic process"/>
    <property type="evidence" value="ECO:0007669"/>
    <property type="project" value="InterPro"/>
</dbReference>
<dbReference type="SUPFAM" id="SSF53167">
    <property type="entry name" value="Purine and uridine phosphorylases"/>
    <property type="match status" value="1"/>
</dbReference>